<dbReference type="EMBL" id="CP059154">
    <property type="protein sequence ID" value="QLK26814.1"/>
    <property type="molecule type" value="Genomic_DNA"/>
</dbReference>
<evidence type="ECO:0000313" key="1">
    <source>
        <dbReference type="EMBL" id="QLK26814.1"/>
    </source>
</evidence>
<dbReference type="Gene3D" id="3.40.50.300">
    <property type="entry name" value="P-loop containing nucleotide triphosphate hydrolases"/>
    <property type="match status" value="1"/>
</dbReference>
<dbReference type="GeneID" id="56142372"/>
<accession>A0A7D6CQW3</accession>
<dbReference type="OrthoDB" id="270161at2157"/>
<dbReference type="KEGG" id="nay:HYG81_04165"/>
<dbReference type="Gene3D" id="1.10.8.60">
    <property type="match status" value="1"/>
</dbReference>
<sequence length="190" mass="21520">MNVTTTHIDCWDHSSATAILTKLLAGLGETRLANTPSYELVDTLRNRLEHPYIVILDGAGQIADDNVLKTLHKIPEVTLMCIVNEYRPFLRSHEMGIESWLEEYTDIEFEAYTEAQLQTIFEGRIEHGVADGVVPDEIMAFLSEGDRQPSAQRLRGARPWHGHCHAGRRARGRPRDREGIDLHDVLEVDP</sequence>
<keyword evidence="2" id="KW-1185">Reference proteome</keyword>
<dbReference type="SUPFAM" id="SSF52540">
    <property type="entry name" value="P-loop containing nucleoside triphosphate hydrolases"/>
    <property type="match status" value="1"/>
</dbReference>
<gene>
    <name evidence="1" type="ORF">HYG81_04165</name>
</gene>
<protein>
    <submittedName>
        <fullName evidence="1">Orc1/cdc6 family replication initiation protein</fullName>
    </submittedName>
</protein>
<organism evidence="1 2">
    <name type="scientific">Natrinema zhouii</name>
    <dbReference type="NCBI Taxonomy" id="1710539"/>
    <lineage>
        <taxon>Archaea</taxon>
        <taxon>Methanobacteriati</taxon>
        <taxon>Methanobacteriota</taxon>
        <taxon>Stenosarchaea group</taxon>
        <taxon>Halobacteria</taxon>
        <taxon>Halobacteriales</taxon>
        <taxon>Natrialbaceae</taxon>
        <taxon>Natrinema</taxon>
    </lineage>
</organism>
<evidence type="ECO:0000313" key="2">
    <source>
        <dbReference type="Proteomes" id="UP000510869"/>
    </source>
</evidence>
<dbReference type="RefSeq" id="WP_180841985.1">
    <property type="nucleotide sequence ID" value="NZ_CP059154.1"/>
</dbReference>
<dbReference type="InterPro" id="IPR027417">
    <property type="entry name" value="P-loop_NTPase"/>
</dbReference>
<dbReference type="AlphaFoldDB" id="A0A7D6CQW3"/>
<reference evidence="1 2" key="1">
    <citation type="submission" date="2020-07" db="EMBL/GenBank/DDBJ databases">
        <title>Natrinema (YPL30) sp. nov. and Haloterrigena xxxxxx (YPL8) sp. nov., isolated from a salt mine.</title>
        <authorList>
            <person name="Cui H."/>
        </authorList>
    </citation>
    <scope>NUCLEOTIDE SEQUENCE [LARGE SCALE GENOMIC DNA]</scope>
    <source>
        <strain evidence="1 2">YPL13</strain>
    </source>
</reference>
<name>A0A7D6CQW3_9EURY</name>
<dbReference type="Proteomes" id="UP000510869">
    <property type="component" value="Chromosome"/>
</dbReference>
<proteinExistence type="predicted"/>